<evidence type="ECO:0000313" key="2">
    <source>
        <dbReference type="EMBL" id="EJK76326.1"/>
    </source>
</evidence>
<keyword evidence="3" id="KW-1185">Reference proteome</keyword>
<feature type="non-terminal residue" evidence="2">
    <location>
        <position position="48"/>
    </location>
</feature>
<dbReference type="Proteomes" id="UP000266841">
    <property type="component" value="Unassembled WGS sequence"/>
</dbReference>
<evidence type="ECO:0000256" key="1">
    <source>
        <dbReference type="SAM" id="SignalP"/>
    </source>
</evidence>
<feature type="chain" id="PRO_5003838113" description="RxLR effector protein" evidence="1">
    <location>
        <begin position="20"/>
        <end position="48"/>
    </location>
</feature>
<dbReference type="AlphaFoldDB" id="K0TMK9"/>
<keyword evidence="1" id="KW-0732">Signal</keyword>
<accession>K0TMK9</accession>
<organism evidence="2 3">
    <name type="scientific">Thalassiosira oceanica</name>
    <name type="common">Marine diatom</name>
    <dbReference type="NCBI Taxonomy" id="159749"/>
    <lineage>
        <taxon>Eukaryota</taxon>
        <taxon>Sar</taxon>
        <taxon>Stramenopiles</taxon>
        <taxon>Ochrophyta</taxon>
        <taxon>Bacillariophyta</taxon>
        <taxon>Coscinodiscophyceae</taxon>
        <taxon>Thalassiosirophycidae</taxon>
        <taxon>Thalassiosirales</taxon>
        <taxon>Thalassiosiraceae</taxon>
        <taxon>Thalassiosira</taxon>
    </lineage>
</organism>
<proteinExistence type="predicted"/>
<reference evidence="2 3" key="1">
    <citation type="journal article" date="2012" name="Genome Biol.">
        <title>Genome and low-iron response of an oceanic diatom adapted to chronic iron limitation.</title>
        <authorList>
            <person name="Lommer M."/>
            <person name="Specht M."/>
            <person name="Roy A.S."/>
            <person name="Kraemer L."/>
            <person name="Andreson R."/>
            <person name="Gutowska M.A."/>
            <person name="Wolf J."/>
            <person name="Bergner S.V."/>
            <person name="Schilhabel M.B."/>
            <person name="Klostermeier U.C."/>
            <person name="Beiko R.G."/>
            <person name="Rosenstiel P."/>
            <person name="Hippler M."/>
            <person name="Laroche J."/>
        </authorList>
    </citation>
    <scope>NUCLEOTIDE SEQUENCE [LARGE SCALE GENOMIC DNA]</scope>
    <source>
        <strain evidence="2 3">CCMP1005</strain>
    </source>
</reference>
<sequence>MKFSLTLIAAAVLLGSTSADTTYYFNTELAADPIAVPQVKDPSPRVRR</sequence>
<dbReference type="EMBL" id="AGNL01002309">
    <property type="protein sequence ID" value="EJK76326.1"/>
    <property type="molecule type" value="Genomic_DNA"/>
</dbReference>
<protein>
    <recommendedName>
        <fullName evidence="4">RxLR effector protein</fullName>
    </recommendedName>
</protein>
<evidence type="ECO:0008006" key="4">
    <source>
        <dbReference type="Google" id="ProtNLM"/>
    </source>
</evidence>
<comment type="caution">
    <text evidence="2">The sequence shown here is derived from an EMBL/GenBank/DDBJ whole genome shotgun (WGS) entry which is preliminary data.</text>
</comment>
<feature type="signal peptide" evidence="1">
    <location>
        <begin position="1"/>
        <end position="19"/>
    </location>
</feature>
<evidence type="ECO:0000313" key="3">
    <source>
        <dbReference type="Proteomes" id="UP000266841"/>
    </source>
</evidence>
<gene>
    <name evidence="2" type="ORF">THAOC_01914</name>
</gene>
<name>K0TMK9_THAOC</name>